<accession>A0AAU9C6F7</accession>
<evidence type="ECO:0000313" key="1">
    <source>
        <dbReference type="EMBL" id="BCX89127.1"/>
    </source>
</evidence>
<sequence length="197" mass="22059">MGMRWLVGFWFLWLQVAAATSVREAGLDEMLRNSELVFRGQVSGSEIRDDGPRPYTRVTFRVEAIIKGDYDGDTLSLDFAGAPARGLRVDEMRYPQPGERGIYFVESLRRRQANPLYGWSQGHFRIVVRNGRAVVVGGDGKPVVAVTGSPKGENGARWALSRGVPKGVRTESRAWDRGLTPVQFEDLLRQRLEALQP</sequence>
<dbReference type="Proteomes" id="UP001321450">
    <property type="component" value="Chromosome"/>
</dbReference>
<gene>
    <name evidence="1" type="ORF">MIN45_P1497</name>
</gene>
<name>A0AAU9C6F7_9GAMM</name>
<proteinExistence type="predicted"/>
<dbReference type="EMBL" id="AP024718">
    <property type="protein sequence ID" value="BCX89127.1"/>
    <property type="molecule type" value="Genomic_DNA"/>
</dbReference>
<protein>
    <submittedName>
        <fullName evidence="1">Uncharacterized protein</fullName>
    </submittedName>
</protein>
<dbReference type="KEGG" id="meiy:MIN45_P1497"/>
<keyword evidence="2" id="KW-1185">Reference proteome</keyword>
<reference evidence="2" key="1">
    <citation type="journal article" date="2024" name="Int. J. Syst. Evol. Microbiol.">
        <title>Methylomarinovum tepidoasis sp. nov., a moderately thermophilic methanotroph of the family Methylothermaceae isolated from a deep-sea hydrothermal field.</title>
        <authorList>
            <person name="Hirayama H."/>
            <person name="Takaki Y."/>
            <person name="Abe M."/>
            <person name="Miyazaki M."/>
            <person name="Uematsu K."/>
            <person name="Matsui Y."/>
            <person name="Takai K."/>
        </authorList>
    </citation>
    <scope>NUCLEOTIDE SEQUENCE [LARGE SCALE GENOMIC DNA]</scope>
    <source>
        <strain evidence="2">IN45</strain>
    </source>
</reference>
<dbReference type="AlphaFoldDB" id="A0AAU9C6F7"/>
<organism evidence="1 2">
    <name type="scientific">Methylomarinovum tepidoasis</name>
    <dbReference type="NCBI Taxonomy" id="2840183"/>
    <lineage>
        <taxon>Bacteria</taxon>
        <taxon>Pseudomonadati</taxon>
        <taxon>Pseudomonadota</taxon>
        <taxon>Gammaproteobacteria</taxon>
        <taxon>Methylococcales</taxon>
        <taxon>Methylothermaceae</taxon>
        <taxon>Methylomarinovum</taxon>
    </lineage>
</organism>
<evidence type="ECO:0000313" key="2">
    <source>
        <dbReference type="Proteomes" id="UP001321450"/>
    </source>
</evidence>